<evidence type="ECO:0000256" key="1">
    <source>
        <dbReference type="SAM" id="Coils"/>
    </source>
</evidence>
<organism evidence="2 3">
    <name type="scientific">Solanum tuberosum</name>
    <name type="common">Potato</name>
    <dbReference type="NCBI Taxonomy" id="4113"/>
    <lineage>
        <taxon>Eukaryota</taxon>
        <taxon>Viridiplantae</taxon>
        <taxon>Streptophyta</taxon>
        <taxon>Embryophyta</taxon>
        <taxon>Tracheophyta</taxon>
        <taxon>Spermatophyta</taxon>
        <taxon>Magnoliopsida</taxon>
        <taxon>eudicotyledons</taxon>
        <taxon>Gunneridae</taxon>
        <taxon>Pentapetalae</taxon>
        <taxon>asterids</taxon>
        <taxon>lamiids</taxon>
        <taxon>Solanales</taxon>
        <taxon>Solanaceae</taxon>
        <taxon>Solanoideae</taxon>
        <taxon>Solaneae</taxon>
        <taxon>Solanum</taxon>
    </lineage>
</organism>
<dbReference type="Proteomes" id="UP000826656">
    <property type="component" value="Unassembled WGS sequence"/>
</dbReference>
<dbReference type="EMBL" id="JAIVGD010000015">
    <property type="protein sequence ID" value="KAH0757203.1"/>
    <property type="molecule type" value="Genomic_DNA"/>
</dbReference>
<keyword evidence="1" id="KW-0175">Coiled coil</keyword>
<comment type="caution">
    <text evidence="2">The sequence shown here is derived from an EMBL/GenBank/DDBJ whole genome shotgun (WGS) entry which is preliminary data.</text>
</comment>
<sequence>MTYGDFYSPSLPSIGKLKKQRQDIQHRLEELRNLREQIRALAREIQSVTRLIYCILILVHQTHSVEPDSISIYDACRRMAARRVDALLLTDSNALLSGILMDKVFLSS</sequence>
<accession>A0ABQ7UZD7</accession>
<keyword evidence="3" id="KW-1185">Reference proteome</keyword>
<dbReference type="SUPFAM" id="SSF74784">
    <property type="entry name" value="Translin"/>
    <property type="match status" value="1"/>
</dbReference>
<proteinExistence type="predicted"/>
<dbReference type="InterPro" id="IPR036081">
    <property type="entry name" value="Translin_sf"/>
</dbReference>
<gene>
    <name evidence="2" type="ORF">KY290_020696</name>
</gene>
<evidence type="ECO:0000313" key="2">
    <source>
        <dbReference type="EMBL" id="KAH0757203.1"/>
    </source>
</evidence>
<reference evidence="2 3" key="1">
    <citation type="journal article" date="2021" name="bioRxiv">
        <title>Chromosome-scale and haplotype-resolved genome assembly of a tetraploid potato cultivar.</title>
        <authorList>
            <person name="Sun H."/>
            <person name="Jiao W.-B."/>
            <person name="Krause K."/>
            <person name="Campoy J.A."/>
            <person name="Goel M."/>
            <person name="Folz-Donahue K."/>
            <person name="Kukat C."/>
            <person name="Huettel B."/>
            <person name="Schneeberger K."/>
        </authorList>
    </citation>
    <scope>NUCLEOTIDE SEQUENCE [LARGE SCALE GENOMIC DNA]</scope>
    <source>
        <strain evidence="2">SolTubOtavaFocal</strain>
        <tissue evidence="2">Leaves</tissue>
    </source>
</reference>
<name>A0ABQ7UZD7_SOLTU</name>
<evidence type="ECO:0000313" key="3">
    <source>
        <dbReference type="Proteomes" id="UP000826656"/>
    </source>
</evidence>
<protein>
    <recommendedName>
        <fullName evidence="4">PIN domain-containing protein</fullName>
    </recommendedName>
</protein>
<evidence type="ECO:0008006" key="4">
    <source>
        <dbReference type="Google" id="ProtNLM"/>
    </source>
</evidence>
<feature type="coiled-coil region" evidence="1">
    <location>
        <begin position="14"/>
        <end position="51"/>
    </location>
</feature>